<keyword evidence="2" id="KW-1185">Reference proteome</keyword>
<dbReference type="EMBL" id="OP880252">
    <property type="protein sequence ID" value="WAE39485.1"/>
    <property type="molecule type" value="Genomic_DNA"/>
</dbReference>
<organism evidence="1 2">
    <name type="scientific">Methanophagales virus GBV301</name>
    <dbReference type="NCBI Taxonomy" id="2999280"/>
    <lineage>
        <taxon>Viruses</taxon>
        <taxon>Duplodnaviria</taxon>
        <taxon>Heunggongvirae</taxon>
        <taxon>Uroviricota</taxon>
        <taxon>Caudoviricetes</taxon>
        <taxon>Nakonvirales</taxon>
        <taxon>Ekchuahviridae</taxon>
        <taxon>Kukulkanvirus</taxon>
        <taxon>Kukulkanvirus guaymasense</taxon>
    </lineage>
</organism>
<proteinExistence type="predicted"/>
<gene>
    <name evidence="1" type="ORF">LDLAKGPJ_00061</name>
</gene>
<reference evidence="1 2" key="1">
    <citation type="submission" date="2022-10" db="EMBL/GenBank/DDBJ databases">
        <title>Evolutionary Diversification of Methanotrophic Ca. Methanophagales (ANME-1) and Their Expansive Virome.</title>
        <authorList>
            <person name="Laso-Perez R."/>
            <person name="Wu F."/>
            <person name="Cremiere A."/>
            <person name="Speth D.R."/>
            <person name="Magyar J.S."/>
            <person name="Krupovic M."/>
            <person name="Orphan V.J."/>
        </authorList>
    </citation>
    <scope>NUCLEOTIDE SEQUENCE [LARGE SCALE GENOMIC DNA]</scope>
</reference>
<evidence type="ECO:0000313" key="1">
    <source>
        <dbReference type="EMBL" id="WAE39485.1"/>
    </source>
</evidence>
<name>A0A9E8V8D9_9CAUD</name>
<accession>A0A9E8V8D9</accession>
<evidence type="ECO:0000313" key="2">
    <source>
        <dbReference type="Proteomes" id="UP001156259"/>
    </source>
</evidence>
<sequence length="131" mass="15409">MEEMLYLLADRDGGVSGIVEAENFAQAYKNVEENNAELVIEPDEETLDEIEKKRNRNLKIVKFVWREEVVWQTEFFSNLSEDELQEAVDEAIEELDEKTEDWTGEDLIRLMKKKQLISIPEFSIEHCKIEV</sequence>
<protein>
    <submittedName>
        <fullName evidence="1">Uncharacterized protein</fullName>
    </submittedName>
</protein>
<dbReference type="Proteomes" id="UP001156259">
    <property type="component" value="Segment"/>
</dbReference>